<sequence>MSIEIRGPLELPARREDIELKTADGLTLVGELSVPEHVPPTATLVTLHPLPTAGGFMDSHIIRKAAARLPALADLAVLRFNTRGTTSPRGTSDGAFDGGAAERHDVAAAMDFVRDRALPRPWLLGWSFGTELALKYGRDHDIEGIILLSPPLHRATPEEVAAWAATGLPVIVLVPELDDYLRPPEARERFAAIPHATLIAVDGGKHLWVGETQTRRVLTEIVAAVNPSALPLATQWPVAE</sequence>
<evidence type="ECO:0000313" key="1">
    <source>
        <dbReference type="EMBL" id="GEC74632.1"/>
    </source>
</evidence>
<evidence type="ECO:0000313" key="2">
    <source>
        <dbReference type="Proteomes" id="UP000317410"/>
    </source>
</evidence>
<protein>
    <recommendedName>
        <fullName evidence="3">Alpha/beta hydrolase</fullName>
    </recommendedName>
</protein>
<proteinExistence type="predicted"/>
<evidence type="ECO:0008006" key="3">
    <source>
        <dbReference type="Google" id="ProtNLM"/>
    </source>
</evidence>
<dbReference type="AlphaFoldDB" id="A0A4Y4B5B4"/>
<dbReference type="InterPro" id="IPR029058">
    <property type="entry name" value="AB_hydrolase_fold"/>
</dbReference>
<dbReference type="Proteomes" id="UP000317410">
    <property type="component" value="Unassembled WGS sequence"/>
</dbReference>
<name>A0A4Y4B5B4_MICMQ</name>
<dbReference type="SUPFAM" id="SSF53474">
    <property type="entry name" value="alpha/beta-Hydrolases"/>
    <property type="match status" value="1"/>
</dbReference>
<dbReference type="Gene3D" id="3.40.50.1820">
    <property type="entry name" value="alpha/beta hydrolase"/>
    <property type="match status" value="1"/>
</dbReference>
<dbReference type="PANTHER" id="PTHR42103:SF2">
    <property type="entry name" value="AB HYDROLASE-1 DOMAIN-CONTAINING PROTEIN"/>
    <property type="match status" value="1"/>
</dbReference>
<organism evidence="1 2">
    <name type="scientific">Microbacterium maritypicum</name>
    <name type="common">Microbacterium liquefaciens</name>
    <dbReference type="NCBI Taxonomy" id="33918"/>
    <lineage>
        <taxon>Bacteria</taxon>
        <taxon>Bacillati</taxon>
        <taxon>Actinomycetota</taxon>
        <taxon>Actinomycetes</taxon>
        <taxon>Micrococcales</taxon>
        <taxon>Microbacteriaceae</taxon>
        <taxon>Microbacterium</taxon>
    </lineage>
</organism>
<reference evidence="1 2" key="1">
    <citation type="submission" date="2019-06" db="EMBL/GenBank/DDBJ databases">
        <title>Whole genome shotgun sequence of Microbacterium liquefaciens NBRC 15037.</title>
        <authorList>
            <person name="Hosoyama A."/>
            <person name="Uohara A."/>
            <person name="Ohji S."/>
            <person name="Ichikawa N."/>
        </authorList>
    </citation>
    <scope>NUCLEOTIDE SEQUENCE [LARGE SCALE GENOMIC DNA]</scope>
    <source>
        <strain evidence="1 2">NBRC 15037</strain>
    </source>
</reference>
<gene>
    <name evidence="1" type="ORF">MLI01_07770</name>
</gene>
<dbReference type="PANTHER" id="PTHR42103">
    <property type="entry name" value="ALPHA/BETA-HYDROLASES SUPERFAMILY PROTEIN"/>
    <property type="match status" value="1"/>
</dbReference>
<accession>A0A4Y4B5B4</accession>
<dbReference type="EMBL" id="BJNQ01000003">
    <property type="protein sequence ID" value="GEC74632.1"/>
    <property type="molecule type" value="Genomic_DNA"/>
</dbReference>
<dbReference type="RefSeq" id="WP_164743668.1">
    <property type="nucleotide sequence ID" value="NZ_BAAAIN010000002.1"/>
</dbReference>
<comment type="caution">
    <text evidence="1">The sequence shown here is derived from an EMBL/GenBank/DDBJ whole genome shotgun (WGS) entry which is preliminary data.</text>
</comment>